<name>A0A2J6SF07_9HELO</name>
<dbReference type="GeneID" id="36579778"/>
<organism evidence="2 3">
    <name type="scientific">Hyaloscypha bicolor E</name>
    <dbReference type="NCBI Taxonomy" id="1095630"/>
    <lineage>
        <taxon>Eukaryota</taxon>
        <taxon>Fungi</taxon>
        <taxon>Dikarya</taxon>
        <taxon>Ascomycota</taxon>
        <taxon>Pezizomycotina</taxon>
        <taxon>Leotiomycetes</taxon>
        <taxon>Helotiales</taxon>
        <taxon>Hyaloscyphaceae</taxon>
        <taxon>Hyaloscypha</taxon>
        <taxon>Hyaloscypha bicolor</taxon>
    </lineage>
</organism>
<dbReference type="Proteomes" id="UP000235371">
    <property type="component" value="Unassembled WGS sequence"/>
</dbReference>
<feature type="domain" description="Heterokaryon incompatibility" evidence="1">
    <location>
        <begin position="177"/>
        <end position="330"/>
    </location>
</feature>
<dbReference type="AlphaFoldDB" id="A0A2J6SF07"/>
<proteinExistence type="predicted"/>
<dbReference type="STRING" id="1095630.A0A2J6SF07"/>
<gene>
    <name evidence="2" type="ORF">K444DRAFT_297765</name>
</gene>
<dbReference type="RefSeq" id="XP_024726237.1">
    <property type="nucleotide sequence ID" value="XM_024871696.1"/>
</dbReference>
<dbReference type="EMBL" id="KZ613921">
    <property type="protein sequence ID" value="PMD49333.1"/>
    <property type="molecule type" value="Genomic_DNA"/>
</dbReference>
<reference evidence="2 3" key="1">
    <citation type="submission" date="2016-04" db="EMBL/GenBank/DDBJ databases">
        <title>A degradative enzymes factory behind the ericoid mycorrhizal symbiosis.</title>
        <authorList>
            <consortium name="DOE Joint Genome Institute"/>
            <person name="Martino E."/>
            <person name="Morin E."/>
            <person name="Grelet G."/>
            <person name="Kuo A."/>
            <person name="Kohler A."/>
            <person name="Daghino S."/>
            <person name="Barry K."/>
            <person name="Choi C."/>
            <person name="Cichocki N."/>
            <person name="Clum A."/>
            <person name="Copeland A."/>
            <person name="Hainaut M."/>
            <person name="Haridas S."/>
            <person name="Labutti K."/>
            <person name="Lindquist E."/>
            <person name="Lipzen A."/>
            <person name="Khouja H.-R."/>
            <person name="Murat C."/>
            <person name="Ohm R."/>
            <person name="Olson A."/>
            <person name="Spatafora J."/>
            <person name="Veneault-Fourrey C."/>
            <person name="Henrissat B."/>
            <person name="Grigoriev I."/>
            <person name="Martin F."/>
            <person name="Perotto S."/>
        </authorList>
    </citation>
    <scope>NUCLEOTIDE SEQUENCE [LARGE SCALE GENOMIC DNA]</scope>
    <source>
        <strain evidence="2 3">E</strain>
    </source>
</reference>
<dbReference type="InParanoid" id="A0A2J6SF07"/>
<dbReference type="PANTHER" id="PTHR24148:SF64">
    <property type="entry name" value="HETEROKARYON INCOMPATIBILITY DOMAIN-CONTAINING PROTEIN"/>
    <property type="match status" value="1"/>
</dbReference>
<keyword evidence="3" id="KW-1185">Reference proteome</keyword>
<protein>
    <submittedName>
        <fullName evidence="2">HET-domain-containing protein</fullName>
    </submittedName>
</protein>
<dbReference type="PANTHER" id="PTHR24148">
    <property type="entry name" value="ANKYRIN REPEAT DOMAIN-CONTAINING PROTEIN 39 HOMOLOG-RELATED"/>
    <property type="match status" value="1"/>
</dbReference>
<evidence type="ECO:0000259" key="1">
    <source>
        <dbReference type="Pfam" id="PF06985"/>
    </source>
</evidence>
<evidence type="ECO:0000313" key="2">
    <source>
        <dbReference type="EMBL" id="PMD49333.1"/>
    </source>
</evidence>
<dbReference type="InterPro" id="IPR052895">
    <property type="entry name" value="HetReg/Transcr_Mod"/>
</dbReference>
<dbReference type="OrthoDB" id="4850726at2759"/>
<accession>A0A2J6SF07</accession>
<dbReference type="InterPro" id="IPR010730">
    <property type="entry name" value="HET"/>
</dbReference>
<evidence type="ECO:0000313" key="3">
    <source>
        <dbReference type="Proteomes" id="UP000235371"/>
    </source>
</evidence>
<sequence length="745" mass="85194">MTALSDDETKNRDLAMYSNKTLCKLNSTPPPQALFLTSQQHNVSHSRLLSSHRRSRCLTKFSFAMAAVEDLSETRYRYASLPSGTHSLRLLTLLSHSGSRDIVCELTTHLWDPETGIIGDPVPQIDGFVVDEVPGSEAEKNLLEGSRHIAVVEFPDLATNEDESEENGGNATPAIAYEALSYTWGDDHDPQEITLDGRLHEVYRNLWDALYFLQEDSPRTIWIDALCIDQSNIAERNAQVEKMHLIYKHASSVVVFLGVPEEDSDLAFNFMVQIYDYVRQGQEIGEDDLGFIPDFVETGPLVVRKHVRSWLAIHELMRGPWWRRAWTLQELLMSKKATFVCGPHSTSWPVLKIVVQVVRETSNEVEQLINSTFEGHLLRPYKFSDQAQFHAFSMHAAYHFKRFMDTNRMPPSRAILFFLEASQKRLCKFPHDKIYSILGILPSEVYSAMPKPDYGQSIHQAYQQIAQAYVDFTRSLDIICESQHSDTQDALLPSWTPDWRRGRRMRTIYSLHYDLSEFEWHSDRIQKYPPTFDPNCRTVYVHGLHLGIVQRTQLELALPQISKQSKDVDDNSDRSFRLITWNFGDDGNDFIRVGRHSSLRSCLASPGHEEAANVLLGVLHSKLNEDLTRPTQSVLRPTNVIQRTNSLNHEFRSTLDDLKVITQCRTVIKTDSLLLCLAPFWVEAGDIVCQFIGCTSPTILRPNDAGGYRFIGECYIYGTPAKEMIKLLEELIENAPDQLQRFDIR</sequence>
<dbReference type="Pfam" id="PF06985">
    <property type="entry name" value="HET"/>
    <property type="match status" value="1"/>
</dbReference>